<dbReference type="Proteomes" id="UP000278807">
    <property type="component" value="Unassembled WGS sequence"/>
</dbReference>
<gene>
    <name evidence="3" type="ORF">HNAJ_LOCUS10449</name>
</gene>
<dbReference type="EMBL" id="UZAE01013054">
    <property type="protein sequence ID" value="VDO07980.1"/>
    <property type="molecule type" value="Genomic_DNA"/>
</dbReference>
<evidence type="ECO:0000313" key="5">
    <source>
        <dbReference type="WBParaSite" id="HNAJ_0001045401-mRNA-1"/>
    </source>
</evidence>
<dbReference type="WBParaSite" id="HNAJ_0001045401-mRNA-1">
    <property type="protein sequence ID" value="HNAJ_0001045401-mRNA-1"/>
    <property type="gene ID" value="HNAJ_0001045401"/>
</dbReference>
<dbReference type="Pfam" id="PF14637">
    <property type="entry name" value="FNIP_M"/>
    <property type="match status" value="1"/>
</dbReference>
<dbReference type="InterPro" id="IPR028085">
    <property type="entry name" value="FNIP_mid_dom"/>
</dbReference>
<accession>A0A158QIX8</accession>
<proteinExistence type="predicted"/>
<evidence type="ECO:0000313" key="4">
    <source>
        <dbReference type="Proteomes" id="UP000278807"/>
    </source>
</evidence>
<feature type="region of interest" description="Disordered" evidence="1">
    <location>
        <begin position="650"/>
        <end position="672"/>
    </location>
</feature>
<keyword evidence="4" id="KW-1185">Reference proteome</keyword>
<evidence type="ECO:0000313" key="3">
    <source>
        <dbReference type="EMBL" id="VDO07980.1"/>
    </source>
</evidence>
<feature type="region of interest" description="Disordered" evidence="1">
    <location>
        <begin position="592"/>
        <end position="627"/>
    </location>
</feature>
<dbReference type="OrthoDB" id="6267753at2759"/>
<feature type="compositionally biased region" description="Low complexity" evidence="1">
    <location>
        <begin position="592"/>
        <end position="624"/>
    </location>
</feature>
<evidence type="ECO:0000259" key="2">
    <source>
        <dbReference type="Pfam" id="PF14637"/>
    </source>
</evidence>
<feature type="compositionally biased region" description="Low complexity" evidence="1">
    <location>
        <begin position="663"/>
        <end position="672"/>
    </location>
</feature>
<dbReference type="AlphaFoldDB" id="A0A158QIX8"/>
<dbReference type="STRING" id="102285.A0A158QIX8"/>
<sequence length="1109" mass="120773">MSFALLRRAFTWKKSIDEHQLDDFLKWFHTEGINNPGFISKLFRKYALRLIVIKKPNDAIIFDSSSGRDSRWMPSFGTENRTSTLADIAFGSFSLTPPANLKSTVKLHDLKSSRQLILTCVHYPTPKRVRTSNSACYVRKQSEITSSDFWSNSSLKHCSDAAIAVCALVNIDWAHSLVKPAFNSTTFATKATLPDELSHRFYMLFFEHFLQISVSFQTLSEVIRRALTTTNILQGPNDGINETINRAFMNFQRTFRDLCIPRLSRPVWSSLSLAYVAQSNSPTGLKLLPDNSYQKYPLNITSFPGQYEQLSNSFVKGCLCSLISKSMSKDRAPFLAQLVTGILMQHRGWISTVLPKSQNFSANMCSHESLSEGNIYDSPYGSGVDNTLLFQQLVQSGCDMSRHTCTQNSILNVCGTALATTVIYDNASGSGLQSQQHRDRLLALLYLSSYFLRSPNLLLQSIEDVPEMAMSDMYELEQRKRQSLQRCRGSSGGRRKSSSQLSASLLLGQRGGVVDIYDSGIASQEDLSAAMLHTLQQYSASAGSSPSHPPVGASSICLPGRLTNEQCRLAEVAAQALVSREFAAAAAAIANKQPTQQSQNPQQQYNNLSSNSSSMFSESASTTSKHYREHTWTTGMAGRNRKVINSLLNPSASSSVSGGGGEMVPPSSGSNSLYSPLTPSLSTGVPCFSASLSSPSSDPNDLTEIPLLIERTYLDRWDNCWCLGEGIGGAVLENHYCSNRKTSSDPTNTKVDLPSPVPVRYGSSVERYSSFDKDESVEVGTACNTDMESLDDGTPSSLGGGTVNDCSELTLHPPIGASVFEHYTSGLALQAITESPASFRPRLVDDLTSWLRFAPALHRRGIRPPPSLRASSRMRASVHTVQQQNPRNSYRCSALLVNADTGSVEVSYLKSSIIISNLTNRTIPLSFEPLFVMPSELESNLLTLRNKEGLSAQRQARSVNRRSSNSVSSSNPSTLTASSSLNFVISPTSCSSAAGIRPLSAAASSSTVVATDSSTDDEYSEAPSTENRTLVAAPLVVKLLESVKLMYDKSGGCSSLALQHLESGLRNICGLGCMLADLLIPSITSMESNVVDAVDVFKKDPELIARVIG</sequence>
<organism evidence="5">
    <name type="scientific">Rodentolepis nana</name>
    <name type="common">Dwarf tapeworm</name>
    <name type="synonym">Hymenolepis nana</name>
    <dbReference type="NCBI Taxonomy" id="102285"/>
    <lineage>
        <taxon>Eukaryota</taxon>
        <taxon>Metazoa</taxon>
        <taxon>Spiralia</taxon>
        <taxon>Lophotrochozoa</taxon>
        <taxon>Platyhelminthes</taxon>
        <taxon>Cestoda</taxon>
        <taxon>Eucestoda</taxon>
        <taxon>Cyclophyllidea</taxon>
        <taxon>Hymenolepididae</taxon>
        <taxon>Rodentolepis</taxon>
    </lineage>
</organism>
<protein>
    <submittedName>
        <fullName evidence="5">FNIP_M domain-containing protein</fullName>
    </submittedName>
</protein>
<reference evidence="5" key="1">
    <citation type="submission" date="2016-04" db="UniProtKB">
        <authorList>
            <consortium name="WormBaseParasite"/>
        </authorList>
    </citation>
    <scope>IDENTIFICATION</scope>
</reference>
<evidence type="ECO:0000256" key="1">
    <source>
        <dbReference type="SAM" id="MobiDB-lite"/>
    </source>
</evidence>
<feature type="domain" description="Folliculin-interacting protein middle" evidence="2">
    <location>
        <begin position="192"/>
        <end position="363"/>
    </location>
</feature>
<feature type="compositionally biased region" description="Low complexity" evidence="1">
    <location>
        <begin position="951"/>
        <end position="976"/>
    </location>
</feature>
<name>A0A158QIX8_RODNA</name>
<feature type="region of interest" description="Disordered" evidence="1">
    <location>
        <begin position="950"/>
        <end position="976"/>
    </location>
</feature>
<reference evidence="3 4" key="2">
    <citation type="submission" date="2018-11" db="EMBL/GenBank/DDBJ databases">
        <authorList>
            <consortium name="Pathogen Informatics"/>
        </authorList>
    </citation>
    <scope>NUCLEOTIDE SEQUENCE [LARGE SCALE GENOMIC DNA]</scope>
</reference>